<reference evidence="3 4" key="1">
    <citation type="submission" date="2019-06" db="EMBL/GenBank/DDBJ databases">
        <authorList>
            <person name="Broberg M."/>
        </authorList>
    </citation>
    <scope>NUCLEOTIDE SEQUENCE [LARGE SCALE GENOMIC DNA]</scope>
</reference>
<name>A0ABY6V208_BIOOC</name>
<comment type="caution">
    <text evidence="3">The sequence shown here is derived from an EMBL/GenBank/DDBJ whole genome shotgun (WGS) entry which is preliminary data.</text>
</comment>
<organism evidence="3 4">
    <name type="scientific">Bionectria ochroleuca</name>
    <name type="common">Gliocladium roseum</name>
    <dbReference type="NCBI Taxonomy" id="29856"/>
    <lineage>
        <taxon>Eukaryota</taxon>
        <taxon>Fungi</taxon>
        <taxon>Dikarya</taxon>
        <taxon>Ascomycota</taxon>
        <taxon>Pezizomycotina</taxon>
        <taxon>Sordariomycetes</taxon>
        <taxon>Hypocreomycetidae</taxon>
        <taxon>Hypocreales</taxon>
        <taxon>Bionectriaceae</taxon>
        <taxon>Clonostachys</taxon>
    </lineage>
</organism>
<feature type="transmembrane region" description="Helical" evidence="2">
    <location>
        <begin position="26"/>
        <end position="50"/>
    </location>
</feature>
<sequence>MPPVPTSDDLLQATTITAQGLSEAEIYGLVIPIFSALAFILLVVATSSSAERPATKERTRPTEPLTMPAASIDLEPQQPVKLLTRGAKLIPALTVTICFVGVICGCLFLYIVYHYLRLHVTRSSPSTEAENDAGRVPEWDYTSKLEDK</sequence>
<protein>
    <submittedName>
        <fullName evidence="3">Uncharacterized protein</fullName>
    </submittedName>
</protein>
<dbReference type="Proteomes" id="UP000766486">
    <property type="component" value="Unassembled WGS sequence"/>
</dbReference>
<accession>A0ABY6V208</accession>
<keyword evidence="2" id="KW-1133">Transmembrane helix</keyword>
<feature type="transmembrane region" description="Helical" evidence="2">
    <location>
        <begin position="89"/>
        <end position="113"/>
    </location>
</feature>
<feature type="region of interest" description="Disordered" evidence="1">
    <location>
        <begin position="126"/>
        <end position="148"/>
    </location>
</feature>
<evidence type="ECO:0000313" key="3">
    <source>
        <dbReference type="EMBL" id="VUC36454.1"/>
    </source>
</evidence>
<evidence type="ECO:0000313" key="4">
    <source>
        <dbReference type="Proteomes" id="UP000766486"/>
    </source>
</evidence>
<keyword evidence="4" id="KW-1185">Reference proteome</keyword>
<evidence type="ECO:0000256" key="1">
    <source>
        <dbReference type="SAM" id="MobiDB-lite"/>
    </source>
</evidence>
<keyword evidence="2" id="KW-0472">Membrane</keyword>
<evidence type="ECO:0000256" key="2">
    <source>
        <dbReference type="SAM" id="Phobius"/>
    </source>
</evidence>
<feature type="compositionally biased region" description="Basic and acidic residues" evidence="1">
    <location>
        <begin position="132"/>
        <end position="148"/>
    </location>
</feature>
<keyword evidence="2" id="KW-0812">Transmembrane</keyword>
<dbReference type="EMBL" id="CABFNS010000929">
    <property type="protein sequence ID" value="VUC36454.1"/>
    <property type="molecule type" value="Genomic_DNA"/>
</dbReference>
<proteinExistence type="predicted"/>
<gene>
    <name evidence="3" type="ORF">CLO192961_LOCUS446568</name>
</gene>